<dbReference type="CDD" id="cd00054">
    <property type="entry name" value="EGF_CA"/>
    <property type="match status" value="1"/>
</dbReference>
<dbReference type="GO" id="GO:0005540">
    <property type="term" value="F:hyaluronic acid binding"/>
    <property type="evidence" value="ECO:0007669"/>
    <property type="project" value="InterPro"/>
</dbReference>
<feature type="compositionally biased region" description="Polar residues" evidence="13">
    <location>
        <begin position="664"/>
        <end position="676"/>
    </location>
</feature>
<dbReference type="GO" id="GO:0007417">
    <property type="term" value="P:central nervous system development"/>
    <property type="evidence" value="ECO:0007669"/>
    <property type="project" value="TreeGrafter"/>
</dbReference>
<dbReference type="PROSITE" id="PS50923">
    <property type="entry name" value="SUSHI"/>
    <property type="match status" value="1"/>
</dbReference>
<feature type="disulfide bond" evidence="11">
    <location>
        <begin position="1038"/>
        <end position="1065"/>
    </location>
</feature>
<comment type="caution">
    <text evidence="10">Lacks conserved residue(s) required for the propagation of feature annotation.</text>
</comment>
<dbReference type="InterPro" id="IPR000436">
    <property type="entry name" value="Sushi_SCR_CCP_dom"/>
</dbReference>
<evidence type="ECO:0000256" key="10">
    <source>
        <dbReference type="PROSITE-ProRule" id="PRU00076"/>
    </source>
</evidence>
<feature type="region of interest" description="Disordered" evidence="13">
    <location>
        <begin position="406"/>
        <end position="448"/>
    </location>
</feature>
<dbReference type="SMART" id="SM00445">
    <property type="entry name" value="LINK"/>
    <property type="match status" value="2"/>
</dbReference>
<feature type="compositionally biased region" description="Polar residues" evidence="13">
    <location>
        <begin position="414"/>
        <end position="425"/>
    </location>
</feature>
<dbReference type="SMART" id="SM00032">
    <property type="entry name" value="CCP"/>
    <property type="match status" value="1"/>
</dbReference>
<evidence type="ECO:0000259" key="15">
    <source>
        <dbReference type="PROSITE" id="PS50026"/>
    </source>
</evidence>
<sequence>MEPHTWSKRLGASESMLWCTVCLLLLPVTTTAHHESDASGLLQVTIPIEPPVLAVLGGSLTLPCLVSLTHPPPPFSSNGRLAMLTMPRVKWTMLREGVETEILVASGDRVKVSEVYRERASLQNYASSPADLTLRLERLRHGDSGLYRCEVQQGLEDAHGLVTVRVKGVVFHYRAASSRYAFSFAQARDACHSIGADVASPEQLVAAYTSGYEQCDAGWLSDRSVRYPIQMPREGCAGDLDGLPGVRSYGFLEPDELYDVYCYVENIRGEVFHSSAPERFSFSEAQSFCRGLGAQLASTAQLHAAWNDGLDLCSPGWLADGSVRYPIVTPRERCGGGEPGVRTVYRYSNQTGFPEPHTRHDAYCFRVENSPYTGSPPGEPTDVIDFTHSFKGEDSGHVTVQDSATVQHTEEPTVNHSATPVQPFTENDRRTSAAQDHAATTHTGALGVKEKINQDTIQTNPSVPVLHHTEIQSNSTDAESFEATPTTEANASDIIEKNQTYIISSSRAESNFSHDLGEGFDKDNSTVFLEVVEEAEESTTVCDVTDPAEDLDELGELENVTATVEPGPERTNESLVSQNGTAHVCSCHLAANESDDQSSGELSVSTEPSPDHLPTLQTWSKPDEPTPEASTDSDLSPLLHAVTFMASTFTTPSPDIAEEETRTQNLAAVPSLSTEAVSVGPQTEMFDGGSGQDVEEKTEEFSPEPTAHSAAEGGTDLQRISLGSYESVTVGWQLEASEVPQEAKSEVVYSRSLSSVTGETEEPPTETTDRNINEPWSEEDDSRENCPWRSREETTDGSLTTDDQRTPPSPHTPHTPLEVADDAAMAASVAEVRVAAAALSDTCFQSPCWNGGTCIEEHSGAYRCICLPGYTGDLCQSDLGQCEPSWDKFHGSCFRHFSSRQSWDVAEQHCRMCGGHLVSVLTPEEQTYINDKFREDQWIGLNDRTIEGDFRWSDGNPLLYENWFKGQPDSYFLSGEDCAVMVWQDQGQWSDVPCNYHLSYTCKKSVSSCGPPPQVPHAQVFGRRRVRYESGSMVRYFCTDGFIQRLNPVVKCLPSGLWAEPEVTCLPASAQTRREASVTRSSAAESTTQKLASYQLVLTPPHNPLHPSPQSTAKSLKQDRNTPEVFQVSPATETPNLQNFHSPSETVSPPEKTLPPETQDVSSDAAHFMVSTMIRKLLDKSPVSLDIREQGKVILRLREVGRGVSMPQGTDLKTKDLKAIAKEGARSLREEMGPTSSPLLQSDWFVEAAVRHLNFHLKDFSDEDRGRRPGHCFSRVFKMFRTRRSRVSPGPLRAYLRSAS</sequence>
<dbReference type="InterPro" id="IPR001881">
    <property type="entry name" value="EGF-like_Ca-bd_dom"/>
</dbReference>
<dbReference type="PROSITE" id="PS50041">
    <property type="entry name" value="C_TYPE_LECTIN_2"/>
    <property type="match status" value="1"/>
</dbReference>
<evidence type="ECO:0000256" key="4">
    <source>
        <dbReference type="ARBA" id="ARBA00022729"/>
    </source>
</evidence>
<dbReference type="InterPro" id="IPR018378">
    <property type="entry name" value="C-type_lectin_CS"/>
</dbReference>
<dbReference type="FunFam" id="3.10.100.10:FF:000011">
    <property type="entry name" value="Aggrecan core protein"/>
    <property type="match status" value="1"/>
</dbReference>
<evidence type="ECO:0000313" key="21">
    <source>
        <dbReference type="Proteomes" id="UP001497482"/>
    </source>
</evidence>
<dbReference type="SMART" id="SM00409">
    <property type="entry name" value="IG"/>
    <property type="match status" value="1"/>
</dbReference>
<dbReference type="GO" id="GO:0048812">
    <property type="term" value="P:neuron projection morphogenesis"/>
    <property type="evidence" value="ECO:0007669"/>
    <property type="project" value="UniProtKB-ARBA"/>
</dbReference>
<feature type="compositionally biased region" description="Polar residues" evidence="13">
    <location>
        <begin position="1129"/>
        <end position="1147"/>
    </location>
</feature>
<dbReference type="GO" id="GO:0005886">
    <property type="term" value="C:plasma membrane"/>
    <property type="evidence" value="ECO:0007669"/>
    <property type="project" value="UniProtKB-ARBA"/>
</dbReference>
<dbReference type="InterPro" id="IPR000538">
    <property type="entry name" value="Link_dom"/>
</dbReference>
<keyword evidence="5" id="KW-0677">Repeat</keyword>
<dbReference type="Pfam" id="PF00008">
    <property type="entry name" value="EGF"/>
    <property type="match status" value="1"/>
</dbReference>
<dbReference type="InterPro" id="IPR016187">
    <property type="entry name" value="CTDL_fold"/>
</dbReference>
<evidence type="ECO:0000256" key="11">
    <source>
        <dbReference type="PROSITE-ProRule" id="PRU00302"/>
    </source>
</evidence>
<evidence type="ECO:0008006" key="22">
    <source>
        <dbReference type="Google" id="ProtNLM"/>
    </source>
</evidence>
<dbReference type="CDD" id="cd03520">
    <property type="entry name" value="Link_domain_CSPGs_modules_2_4"/>
    <property type="match status" value="1"/>
</dbReference>
<dbReference type="Pfam" id="PF00193">
    <property type="entry name" value="Xlink"/>
    <property type="match status" value="2"/>
</dbReference>
<dbReference type="Proteomes" id="UP001497482">
    <property type="component" value="Chromosome 7"/>
</dbReference>
<dbReference type="InterPro" id="IPR013783">
    <property type="entry name" value="Ig-like_fold"/>
</dbReference>
<feature type="compositionally biased region" description="Polar residues" evidence="13">
    <location>
        <begin position="599"/>
        <end position="608"/>
    </location>
</feature>
<keyword evidence="8" id="KW-0325">Glycoprotein</keyword>
<dbReference type="GO" id="GO:0072534">
    <property type="term" value="C:perineuronal net"/>
    <property type="evidence" value="ECO:0007669"/>
    <property type="project" value="TreeGrafter"/>
</dbReference>
<evidence type="ECO:0000256" key="8">
    <source>
        <dbReference type="ARBA" id="ARBA00023180"/>
    </source>
</evidence>
<accession>A0AAV2MET8</accession>
<dbReference type="InterPro" id="IPR001304">
    <property type="entry name" value="C-type_lectin-like"/>
</dbReference>
<feature type="compositionally biased region" description="Basic and acidic residues" evidence="13">
    <location>
        <begin position="783"/>
        <end position="794"/>
    </location>
</feature>
<dbReference type="PROSITE" id="PS50835">
    <property type="entry name" value="IG_LIKE"/>
    <property type="match status" value="1"/>
</dbReference>
<dbReference type="SMART" id="SM00179">
    <property type="entry name" value="EGF_CA"/>
    <property type="match status" value="1"/>
</dbReference>
<keyword evidence="9" id="KW-0393">Immunoglobulin domain</keyword>
<dbReference type="GO" id="GO:0010001">
    <property type="term" value="P:glial cell differentiation"/>
    <property type="evidence" value="ECO:0007669"/>
    <property type="project" value="TreeGrafter"/>
</dbReference>
<comment type="subcellular location">
    <subcellularLocation>
        <location evidence="1">Secreted</location>
    </subcellularLocation>
</comment>
<dbReference type="Gene3D" id="2.10.70.10">
    <property type="entry name" value="Complement Module, domain 1"/>
    <property type="match status" value="1"/>
</dbReference>
<dbReference type="InterPro" id="IPR013106">
    <property type="entry name" value="Ig_V-set"/>
</dbReference>
<feature type="domain" description="C-type lectin" evidence="16">
    <location>
        <begin position="889"/>
        <end position="1003"/>
    </location>
</feature>
<evidence type="ECO:0000256" key="1">
    <source>
        <dbReference type="ARBA" id="ARBA00004613"/>
    </source>
</evidence>
<evidence type="ECO:0000256" key="7">
    <source>
        <dbReference type="ARBA" id="ARBA00023157"/>
    </source>
</evidence>
<name>A0AAV2MET8_KNICA</name>
<dbReference type="EMBL" id="OZ035829">
    <property type="protein sequence ID" value="CAL1611892.1"/>
    <property type="molecule type" value="Genomic_DNA"/>
</dbReference>
<proteinExistence type="predicted"/>
<dbReference type="GO" id="GO:0007155">
    <property type="term" value="P:cell adhesion"/>
    <property type="evidence" value="ECO:0007669"/>
    <property type="project" value="InterPro"/>
</dbReference>
<dbReference type="PANTHER" id="PTHR22804">
    <property type="entry name" value="AGGRECAN/VERSICAN PROTEOGLYCAN"/>
    <property type="match status" value="1"/>
</dbReference>
<dbReference type="InterPro" id="IPR016186">
    <property type="entry name" value="C-type_lectin-like/link_sf"/>
</dbReference>
<dbReference type="InterPro" id="IPR007110">
    <property type="entry name" value="Ig-like_dom"/>
</dbReference>
<evidence type="ECO:0000256" key="9">
    <source>
        <dbReference type="ARBA" id="ARBA00023319"/>
    </source>
</evidence>
<protein>
    <recommendedName>
        <fullName evidence="22">Brevican core protein-like</fullName>
    </recommendedName>
</protein>
<feature type="domain" description="Ig-like" evidence="17">
    <location>
        <begin position="27"/>
        <end position="167"/>
    </location>
</feature>
<dbReference type="Pfam" id="PF00084">
    <property type="entry name" value="Sushi"/>
    <property type="match status" value="1"/>
</dbReference>
<evidence type="ECO:0000256" key="2">
    <source>
        <dbReference type="ARBA" id="ARBA00022525"/>
    </source>
</evidence>
<dbReference type="FunFam" id="2.10.70.10:FF:000003">
    <property type="entry name" value="Versican core protein"/>
    <property type="match status" value="1"/>
</dbReference>
<dbReference type="SUPFAM" id="SSF57196">
    <property type="entry name" value="EGF/Laminin"/>
    <property type="match status" value="1"/>
</dbReference>
<evidence type="ECO:0000259" key="17">
    <source>
        <dbReference type="PROSITE" id="PS50835"/>
    </source>
</evidence>
<evidence type="ECO:0000256" key="6">
    <source>
        <dbReference type="ARBA" id="ARBA00022974"/>
    </source>
</evidence>
<gene>
    <name evidence="20" type="ORF">KC01_LOCUS38280</name>
</gene>
<evidence type="ECO:0000259" key="19">
    <source>
        <dbReference type="PROSITE" id="PS50963"/>
    </source>
</evidence>
<dbReference type="GO" id="GO:0045202">
    <property type="term" value="C:synapse"/>
    <property type="evidence" value="ECO:0007669"/>
    <property type="project" value="TreeGrafter"/>
</dbReference>
<keyword evidence="11" id="KW-0768">Sushi</keyword>
<dbReference type="SUPFAM" id="SSF57535">
    <property type="entry name" value="Complement control module/SCR domain"/>
    <property type="match status" value="1"/>
</dbReference>
<dbReference type="PROSITE" id="PS00615">
    <property type="entry name" value="C_TYPE_LECTIN_1"/>
    <property type="match status" value="1"/>
</dbReference>
<dbReference type="InterPro" id="IPR000742">
    <property type="entry name" value="EGF"/>
</dbReference>
<dbReference type="SUPFAM" id="SSF48726">
    <property type="entry name" value="Immunoglobulin"/>
    <property type="match status" value="1"/>
</dbReference>
<dbReference type="InterPro" id="IPR035976">
    <property type="entry name" value="Sushi/SCR/CCP_sf"/>
</dbReference>
<dbReference type="FunFam" id="3.10.100.10:FF:000002">
    <property type="entry name" value="Hyaluronan proteoglycan link protein 1"/>
    <property type="match status" value="1"/>
</dbReference>
<evidence type="ECO:0000256" key="5">
    <source>
        <dbReference type="ARBA" id="ARBA00022737"/>
    </source>
</evidence>
<dbReference type="PANTHER" id="PTHR22804:SF41">
    <property type="entry name" value="BREVICAN CORE PROTEIN"/>
    <property type="match status" value="1"/>
</dbReference>
<dbReference type="GO" id="GO:0005509">
    <property type="term" value="F:calcium ion binding"/>
    <property type="evidence" value="ECO:0007669"/>
    <property type="project" value="InterPro"/>
</dbReference>
<keyword evidence="7 10" id="KW-1015">Disulfide bond</keyword>
<dbReference type="SUPFAM" id="SSF56436">
    <property type="entry name" value="C-type lectin-like"/>
    <property type="match status" value="3"/>
</dbReference>
<feature type="domain" description="Sushi" evidence="18">
    <location>
        <begin position="1007"/>
        <end position="1067"/>
    </location>
</feature>
<dbReference type="Gene3D" id="3.10.100.10">
    <property type="entry name" value="Mannose-Binding Protein A, subunit A"/>
    <property type="match status" value="3"/>
</dbReference>
<feature type="region of interest" description="Disordered" evidence="13">
    <location>
        <begin position="593"/>
        <end position="635"/>
    </location>
</feature>
<dbReference type="SMART" id="SM00406">
    <property type="entry name" value="IGv"/>
    <property type="match status" value="1"/>
</dbReference>
<dbReference type="PROSITE" id="PS00022">
    <property type="entry name" value="EGF_1"/>
    <property type="match status" value="1"/>
</dbReference>
<organism evidence="20 21">
    <name type="scientific">Knipowitschia caucasica</name>
    <name type="common">Caucasian dwarf goby</name>
    <name type="synonym">Pomatoschistus caucasicus</name>
    <dbReference type="NCBI Taxonomy" id="637954"/>
    <lineage>
        <taxon>Eukaryota</taxon>
        <taxon>Metazoa</taxon>
        <taxon>Chordata</taxon>
        <taxon>Craniata</taxon>
        <taxon>Vertebrata</taxon>
        <taxon>Euteleostomi</taxon>
        <taxon>Actinopterygii</taxon>
        <taxon>Neopterygii</taxon>
        <taxon>Teleostei</taxon>
        <taxon>Neoteleostei</taxon>
        <taxon>Acanthomorphata</taxon>
        <taxon>Gobiaria</taxon>
        <taxon>Gobiiformes</taxon>
        <taxon>Gobioidei</taxon>
        <taxon>Gobiidae</taxon>
        <taxon>Gobiinae</taxon>
        <taxon>Knipowitschia</taxon>
    </lineage>
</organism>
<dbReference type="GO" id="GO:0001501">
    <property type="term" value="P:skeletal system development"/>
    <property type="evidence" value="ECO:0007669"/>
    <property type="project" value="TreeGrafter"/>
</dbReference>
<evidence type="ECO:0000313" key="20">
    <source>
        <dbReference type="EMBL" id="CAL1611892.1"/>
    </source>
</evidence>
<evidence type="ECO:0000256" key="12">
    <source>
        <dbReference type="PROSITE-ProRule" id="PRU00323"/>
    </source>
</evidence>
<dbReference type="PROSITE" id="PS50963">
    <property type="entry name" value="LINK_2"/>
    <property type="match status" value="2"/>
</dbReference>
<feature type="domain" description="Link" evidence="19">
    <location>
        <begin position="270"/>
        <end position="366"/>
    </location>
</feature>
<dbReference type="SMART" id="SM00034">
    <property type="entry name" value="CLECT"/>
    <property type="match status" value="1"/>
</dbReference>
<dbReference type="PROSITE" id="PS50026">
    <property type="entry name" value="EGF_3"/>
    <property type="match status" value="1"/>
</dbReference>
<dbReference type="FunFam" id="3.10.100.10:FF:000003">
    <property type="entry name" value="Versican core protein"/>
    <property type="match status" value="1"/>
</dbReference>
<feature type="signal peptide" evidence="14">
    <location>
        <begin position="1"/>
        <end position="32"/>
    </location>
</feature>
<dbReference type="PROSITE" id="PS01241">
    <property type="entry name" value="LINK_1"/>
    <property type="match status" value="2"/>
</dbReference>
<feature type="region of interest" description="Disordered" evidence="13">
    <location>
        <begin position="1098"/>
        <end position="1161"/>
    </location>
</feature>
<feature type="compositionally biased region" description="Polar residues" evidence="13">
    <location>
        <begin position="432"/>
        <end position="443"/>
    </location>
</feature>
<dbReference type="Gene3D" id="2.60.40.10">
    <property type="entry name" value="Immunoglobulins"/>
    <property type="match status" value="1"/>
</dbReference>
<feature type="disulfide bond" evidence="11">
    <location>
        <begin position="1009"/>
        <end position="1052"/>
    </location>
</feature>
<dbReference type="InterPro" id="IPR036179">
    <property type="entry name" value="Ig-like_dom_sf"/>
</dbReference>
<dbReference type="GO" id="GO:0002052">
    <property type="term" value="P:positive regulation of neuroblast proliferation"/>
    <property type="evidence" value="ECO:0007669"/>
    <property type="project" value="TreeGrafter"/>
</dbReference>
<evidence type="ECO:0000259" key="18">
    <source>
        <dbReference type="PROSITE" id="PS50923"/>
    </source>
</evidence>
<evidence type="ECO:0000256" key="13">
    <source>
        <dbReference type="SAM" id="MobiDB-lite"/>
    </source>
</evidence>
<feature type="chain" id="PRO_5043517022" description="Brevican core protein-like" evidence="14">
    <location>
        <begin position="33"/>
        <end position="1300"/>
    </location>
</feature>
<feature type="disulfide bond" evidence="10">
    <location>
        <begin position="866"/>
        <end position="875"/>
    </location>
</feature>
<keyword evidence="6" id="KW-0654">Proteoglycan</keyword>
<feature type="disulfide bond" evidence="12">
    <location>
        <begin position="313"/>
        <end position="334"/>
    </location>
</feature>
<dbReference type="CDD" id="cd03517">
    <property type="entry name" value="Link_domain_CSPGs_modules_1_3"/>
    <property type="match status" value="1"/>
</dbReference>
<dbReference type="InterPro" id="IPR003599">
    <property type="entry name" value="Ig_sub"/>
</dbReference>
<feature type="region of interest" description="Disordered" evidence="13">
    <location>
        <begin position="664"/>
        <end position="715"/>
    </location>
</feature>
<feature type="region of interest" description="Disordered" evidence="13">
    <location>
        <begin position="738"/>
        <end position="817"/>
    </location>
</feature>
<keyword evidence="4 14" id="KW-0732">Signal</keyword>
<dbReference type="Pfam" id="PF00059">
    <property type="entry name" value="Lectin_C"/>
    <property type="match status" value="1"/>
</dbReference>
<dbReference type="FunFam" id="2.10.25.10:FF:000230">
    <property type="entry name" value="Delta-like protein"/>
    <property type="match status" value="1"/>
</dbReference>
<dbReference type="Gene3D" id="2.10.25.10">
    <property type="entry name" value="Laminin"/>
    <property type="match status" value="1"/>
</dbReference>
<keyword evidence="21" id="KW-1185">Reference proteome</keyword>
<dbReference type="CDD" id="cd00033">
    <property type="entry name" value="CCP"/>
    <property type="match status" value="1"/>
</dbReference>
<evidence type="ECO:0000256" key="3">
    <source>
        <dbReference type="ARBA" id="ARBA00022536"/>
    </source>
</evidence>
<dbReference type="SMART" id="SM00181">
    <property type="entry name" value="EGF"/>
    <property type="match status" value="1"/>
</dbReference>
<dbReference type="PRINTS" id="PR01265">
    <property type="entry name" value="LINKMODULE"/>
</dbReference>
<evidence type="ECO:0000256" key="14">
    <source>
        <dbReference type="SAM" id="SignalP"/>
    </source>
</evidence>
<dbReference type="GO" id="GO:0005615">
    <property type="term" value="C:extracellular space"/>
    <property type="evidence" value="ECO:0007669"/>
    <property type="project" value="TreeGrafter"/>
</dbReference>
<feature type="domain" description="EGF-like" evidence="15">
    <location>
        <begin position="839"/>
        <end position="876"/>
    </location>
</feature>
<dbReference type="InterPro" id="IPR050691">
    <property type="entry name" value="Hyaluronan_bind_Proteoglycan"/>
</dbReference>
<dbReference type="PROSITE" id="PS01186">
    <property type="entry name" value="EGF_2"/>
    <property type="match status" value="1"/>
</dbReference>
<feature type="domain" description="Link" evidence="19">
    <location>
        <begin position="169"/>
        <end position="264"/>
    </location>
</feature>
<feature type="disulfide bond" evidence="12">
    <location>
        <begin position="215"/>
        <end position="236"/>
    </location>
</feature>
<reference evidence="20 21" key="1">
    <citation type="submission" date="2024-04" db="EMBL/GenBank/DDBJ databases">
        <authorList>
            <person name="Waldvogel A.-M."/>
            <person name="Schoenle A."/>
        </authorList>
    </citation>
    <scope>NUCLEOTIDE SEQUENCE [LARGE SCALE GENOMIC DNA]</scope>
</reference>
<keyword evidence="3 10" id="KW-0245">EGF-like domain</keyword>
<keyword evidence="2" id="KW-0964">Secreted</keyword>
<evidence type="ECO:0000259" key="16">
    <source>
        <dbReference type="PROSITE" id="PS50041"/>
    </source>
</evidence>
<dbReference type="Pfam" id="PF07686">
    <property type="entry name" value="V-set"/>
    <property type="match status" value="1"/>
</dbReference>